<evidence type="ECO:0000256" key="4">
    <source>
        <dbReference type="ARBA" id="ARBA00022801"/>
    </source>
</evidence>
<dbReference type="PANTHER" id="PTHR13620">
    <property type="entry name" value="3-5 EXONUCLEASE"/>
    <property type="match status" value="1"/>
</dbReference>
<reference evidence="13" key="1">
    <citation type="journal article" date="2023" name="Insect Mol. Biol.">
        <title>Genome sequencing provides insights into the evolution of gene families encoding plant cell wall-degrading enzymes in longhorned beetles.</title>
        <authorList>
            <person name="Shin N.R."/>
            <person name="Okamura Y."/>
            <person name="Kirsch R."/>
            <person name="Pauchet Y."/>
        </authorList>
    </citation>
    <scope>NUCLEOTIDE SEQUENCE</scope>
    <source>
        <strain evidence="13">AMC_N1</strain>
    </source>
</reference>
<dbReference type="AlphaFoldDB" id="A0AAV8Z0J5"/>
<keyword evidence="6" id="KW-0460">Magnesium</keyword>
<keyword evidence="2" id="KW-0540">Nuclease</keyword>
<comment type="function">
    <text evidence="11">Has exonuclease activity on both single-stranded and duplex templates bearing overhangs, but not blunt ended duplex DNA, and cleaves in a 3'-5' direction. Essential for the formation of DNA replication focal centers. Has an important role in maintaining genome stability.</text>
</comment>
<evidence type="ECO:0000259" key="12">
    <source>
        <dbReference type="Pfam" id="PF01612"/>
    </source>
</evidence>
<keyword evidence="14" id="KW-1185">Reference proteome</keyword>
<evidence type="ECO:0000256" key="3">
    <source>
        <dbReference type="ARBA" id="ARBA00022723"/>
    </source>
</evidence>
<comment type="caution">
    <text evidence="13">The sequence shown here is derived from an EMBL/GenBank/DDBJ whole genome shotgun (WGS) entry which is preliminary data.</text>
</comment>
<dbReference type="GO" id="GO:0006139">
    <property type="term" value="P:nucleobase-containing compound metabolic process"/>
    <property type="evidence" value="ECO:0007669"/>
    <property type="project" value="InterPro"/>
</dbReference>
<keyword evidence="4" id="KW-0378">Hydrolase</keyword>
<organism evidence="13 14">
    <name type="scientific">Aromia moschata</name>
    <dbReference type="NCBI Taxonomy" id="1265417"/>
    <lineage>
        <taxon>Eukaryota</taxon>
        <taxon>Metazoa</taxon>
        <taxon>Ecdysozoa</taxon>
        <taxon>Arthropoda</taxon>
        <taxon>Hexapoda</taxon>
        <taxon>Insecta</taxon>
        <taxon>Pterygota</taxon>
        <taxon>Neoptera</taxon>
        <taxon>Endopterygota</taxon>
        <taxon>Coleoptera</taxon>
        <taxon>Polyphaga</taxon>
        <taxon>Cucujiformia</taxon>
        <taxon>Chrysomeloidea</taxon>
        <taxon>Cerambycidae</taxon>
        <taxon>Cerambycinae</taxon>
        <taxon>Callichromatini</taxon>
        <taxon>Aromia</taxon>
    </lineage>
</organism>
<comment type="subcellular location">
    <subcellularLocation>
        <location evidence="1">Nucleus</location>
    </subcellularLocation>
</comment>
<keyword evidence="5" id="KW-0269">Exonuclease</keyword>
<dbReference type="Gene3D" id="3.30.420.10">
    <property type="entry name" value="Ribonuclease H-like superfamily/Ribonuclease H"/>
    <property type="match status" value="1"/>
</dbReference>
<dbReference type="InterPro" id="IPR036397">
    <property type="entry name" value="RNaseH_sf"/>
</dbReference>
<evidence type="ECO:0000256" key="1">
    <source>
        <dbReference type="ARBA" id="ARBA00004123"/>
    </source>
</evidence>
<dbReference type="CDD" id="cd06141">
    <property type="entry name" value="WRN_exo"/>
    <property type="match status" value="1"/>
</dbReference>
<evidence type="ECO:0000256" key="2">
    <source>
        <dbReference type="ARBA" id="ARBA00022722"/>
    </source>
</evidence>
<dbReference type="GO" id="GO:0005634">
    <property type="term" value="C:nucleus"/>
    <property type="evidence" value="ECO:0007669"/>
    <property type="project" value="UniProtKB-SubCell"/>
</dbReference>
<proteinExistence type="inferred from homology"/>
<evidence type="ECO:0000256" key="5">
    <source>
        <dbReference type="ARBA" id="ARBA00022839"/>
    </source>
</evidence>
<dbReference type="PANTHER" id="PTHR13620:SF109">
    <property type="entry name" value="3'-5' EXONUCLEASE"/>
    <property type="match status" value="1"/>
</dbReference>
<feature type="domain" description="3'-5' exonuclease" evidence="12">
    <location>
        <begin position="51"/>
        <end position="196"/>
    </location>
</feature>
<dbReference type="GO" id="GO:0008408">
    <property type="term" value="F:3'-5' exonuclease activity"/>
    <property type="evidence" value="ECO:0007669"/>
    <property type="project" value="InterPro"/>
</dbReference>
<dbReference type="Proteomes" id="UP001162162">
    <property type="component" value="Unassembled WGS sequence"/>
</dbReference>
<evidence type="ECO:0000256" key="6">
    <source>
        <dbReference type="ARBA" id="ARBA00022842"/>
    </source>
</evidence>
<dbReference type="InterPro" id="IPR051132">
    <property type="entry name" value="3-5_Exonuclease_domain"/>
</dbReference>
<evidence type="ECO:0000256" key="8">
    <source>
        <dbReference type="ARBA" id="ARBA00037949"/>
    </source>
</evidence>
<evidence type="ECO:0000313" key="13">
    <source>
        <dbReference type="EMBL" id="KAJ8957657.1"/>
    </source>
</evidence>
<comment type="similarity">
    <text evidence="8">Belongs to the WRNexo family.</text>
</comment>
<evidence type="ECO:0000256" key="11">
    <source>
        <dbReference type="ARBA" id="ARBA00045901"/>
    </source>
</evidence>
<dbReference type="GO" id="GO:0046872">
    <property type="term" value="F:metal ion binding"/>
    <property type="evidence" value="ECO:0007669"/>
    <property type="project" value="UniProtKB-KW"/>
</dbReference>
<dbReference type="GO" id="GO:0003676">
    <property type="term" value="F:nucleic acid binding"/>
    <property type="evidence" value="ECO:0007669"/>
    <property type="project" value="InterPro"/>
</dbReference>
<evidence type="ECO:0000256" key="7">
    <source>
        <dbReference type="ARBA" id="ARBA00023242"/>
    </source>
</evidence>
<keyword evidence="7" id="KW-0539">Nucleus</keyword>
<dbReference type="InterPro" id="IPR002562">
    <property type="entry name" value="3'-5'_exonuclease_dom"/>
</dbReference>
<protein>
    <recommendedName>
        <fullName evidence="9">3'-5' exonuclease</fullName>
    </recommendedName>
    <alternativeName>
        <fullName evidence="10">Werner Syndrome-like exonuclease</fullName>
    </alternativeName>
</protein>
<keyword evidence="3" id="KW-0479">Metal-binding</keyword>
<accession>A0AAV8Z0J5</accession>
<name>A0AAV8Z0J5_9CUCU</name>
<dbReference type="EMBL" id="JAPWTK010000021">
    <property type="protein sequence ID" value="KAJ8957657.1"/>
    <property type="molecule type" value="Genomic_DNA"/>
</dbReference>
<evidence type="ECO:0000256" key="9">
    <source>
        <dbReference type="ARBA" id="ARBA00040531"/>
    </source>
</evidence>
<sequence>MEVSATGMKLRSRVSAAEKEEQAKKLKLEKEAWENRPFIQYKGILKYHTELIDCAIQCDNLLERAKKTDDLMVVGFDMEWSFSFETGPGKTAVIQISPDLNTCYILHVSKLRNLPKGLSEFLAHPKVRLTGNNIKKYFDVRKLARDFTGFDVDRLIENCIDLGVMANSILPVKQRWSLEKLVDYTLNMKINKDKKASLMIYLTLKEREQQEMEKEQNQNVNNVIS</sequence>
<dbReference type="SUPFAM" id="SSF53098">
    <property type="entry name" value="Ribonuclease H-like"/>
    <property type="match status" value="1"/>
</dbReference>
<dbReference type="InterPro" id="IPR012337">
    <property type="entry name" value="RNaseH-like_sf"/>
</dbReference>
<evidence type="ECO:0000313" key="14">
    <source>
        <dbReference type="Proteomes" id="UP001162162"/>
    </source>
</evidence>
<gene>
    <name evidence="13" type="ORF">NQ318_017549</name>
</gene>
<evidence type="ECO:0000256" key="10">
    <source>
        <dbReference type="ARBA" id="ARBA00042761"/>
    </source>
</evidence>
<dbReference type="Pfam" id="PF01612">
    <property type="entry name" value="DNA_pol_A_exo1"/>
    <property type="match status" value="1"/>
</dbReference>